<evidence type="ECO:0000313" key="1">
    <source>
        <dbReference type="EMBL" id="CAX73102.1"/>
    </source>
</evidence>
<sequence length="117" mass="13958">MIYAKCLTIFSITTLIYTTFAQDYMWSDYQQPMIQSEERLMKRPWTLRDPLNCCLDNAKCCRRKRNFERKLNGIDGNDEDGFGLTRGGDHAWKNRVYETNNRMNPTISKYTQERINK</sequence>
<organism evidence="1">
    <name type="scientific">Schistosoma japonicum</name>
    <name type="common">Blood fluke</name>
    <dbReference type="NCBI Taxonomy" id="6182"/>
    <lineage>
        <taxon>Eukaryota</taxon>
        <taxon>Metazoa</taxon>
        <taxon>Spiralia</taxon>
        <taxon>Lophotrochozoa</taxon>
        <taxon>Platyhelminthes</taxon>
        <taxon>Trematoda</taxon>
        <taxon>Digenea</taxon>
        <taxon>Strigeidida</taxon>
        <taxon>Schistosomatoidea</taxon>
        <taxon>Schistosomatidae</taxon>
        <taxon>Schistosoma</taxon>
    </lineage>
</organism>
<reference evidence="1" key="1">
    <citation type="journal article" date="2009" name="Nature">
        <title>The Schistosoma japonicum genome reveals features of host-parasite interplay.</title>
        <authorList>
            <person name="Liu F."/>
            <person name="Zhou Y."/>
            <person name="Wang Z.Q."/>
            <person name="Lu G."/>
            <person name="Zheng H."/>
            <person name="Brindley P.J."/>
            <person name="McManus D.P."/>
            <person name="Blair D."/>
            <person name="Zhang Q.H."/>
            <person name="Zhong Y."/>
            <person name="Wang S."/>
            <person name="Han Z.G."/>
            <person name="Chen Z."/>
        </authorList>
    </citation>
    <scope>NUCLEOTIDE SEQUENCE</scope>
    <source>
        <strain evidence="1">Anhui</strain>
    </source>
</reference>
<dbReference type="AlphaFoldDB" id="C1LEH4"/>
<reference evidence="1" key="2">
    <citation type="submission" date="2009-03" db="EMBL/GenBank/DDBJ databases">
        <authorList>
            <person name="Gang L."/>
        </authorList>
    </citation>
    <scope>NUCLEOTIDE SEQUENCE</scope>
    <source>
        <strain evidence="1">Anhui</strain>
    </source>
</reference>
<proteinExistence type="evidence at transcript level"/>
<protein>
    <submittedName>
        <fullName evidence="1">Uncharacterized protein</fullName>
    </submittedName>
</protein>
<accession>C1LEH4</accession>
<name>C1LEH4_SCHJA</name>
<dbReference type="EMBL" id="FN317371">
    <property type="protein sequence ID" value="CAX73102.1"/>
    <property type="molecule type" value="mRNA"/>
</dbReference>